<accession>A0A699GZY7</accession>
<reference evidence="2" key="1">
    <citation type="journal article" date="2019" name="Sci. Rep.">
        <title>Draft genome of Tanacetum cinerariifolium, the natural source of mosquito coil.</title>
        <authorList>
            <person name="Yamashiro T."/>
            <person name="Shiraishi A."/>
            <person name="Satake H."/>
            <person name="Nakayama K."/>
        </authorList>
    </citation>
    <scope>NUCLEOTIDE SEQUENCE</scope>
</reference>
<feature type="domain" description="Reverse transcriptase Ty1/copia-type" evidence="1">
    <location>
        <begin position="250"/>
        <end position="358"/>
    </location>
</feature>
<organism evidence="2">
    <name type="scientific">Tanacetum cinerariifolium</name>
    <name type="common">Dalmatian daisy</name>
    <name type="synonym">Chrysanthemum cinerariifolium</name>
    <dbReference type="NCBI Taxonomy" id="118510"/>
    <lineage>
        <taxon>Eukaryota</taxon>
        <taxon>Viridiplantae</taxon>
        <taxon>Streptophyta</taxon>
        <taxon>Embryophyta</taxon>
        <taxon>Tracheophyta</taxon>
        <taxon>Spermatophyta</taxon>
        <taxon>Magnoliopsida</taxon>
        <taxon>eudicotyledons</taxon>
        <taxon>Gunneridae</taxon>
        <taxon>Pentapetalae</taxon>
        <taxon>asterids</taxon>
        <taxon>campanulids</taxon>
        <taxon>Asterales</taxon>
        <taxon>Asteraceae</taxon>
        <taxon>Asteroideae</taxon>
        <taxon>Anthemideae</taxon>
        <taxon>Anthemidinae</taxon>
        <taxon>Tanacetum</taxon>
    </lineage>
</organism>
<proteinExistence type="predicted"/>
<protein>
    <submittedName>
        <fullName evidence="2">Retrovirus-related Pol polyprotein from transposon TNT 1-94</fullName>
    </submittedName>
</protein>
<dbReference type="Pfam" id="PF07727">
    <property type="entry name" value="RVT_2"/>
    <property type="match status" value="1"/>
</dbReference>
<dbReference type="EMBL" id="BKCJ010075308">
    <property type="protein sequence ID" value="GEW81624.1"/>
    <property type="molecule type" value="Genomic_DNA"/>
</dbReference>
<evidence type="ECO:0000259" key="1">
    <source>
        <dbReference type="Pfam" id="PF07727"/>
    </source>
</evidence>
<comment type="caution">
    <text evidence="2">The sequence shown here is derived from an EMBL/GenBank/DDBJ whole genome shotgun (WGS) entry which is preliminary data.</text>
</comment>
<name>A0A699GZY7_TANCI</name>
<dbReference type="AlphaFoldDB" id="A0A699GZY7"/>
<gene>
    <name evidence="2" type="ORF">Tci_253600</name>
</gene>
<sequence length="463" mass="51696">MDSGLGVPVFNQGDDPVYCLNKAMAFLTTVAFSRFPSTNNQLRSSSNSRNPSTIQNGMVTVQQVQERQGQSYASNSYKGNAAISEGNNAGGQAKTEDLDAYDSDCDDVSNAKAVLMANLSNYGLDVISKDSLSNNQNALEILEYFENNDLKAQLQAKDTTICCPDCPLVSELQLLKAYDRESLLAHELLPVAAALRAADIADSLVSTSIDQDTPSTSLELMLFKTSRKCTKGLLLLVEEFVLLVQINAVKTDEFGRVLKYKARLVAQWFRQEEGIDFKESFAPVARIEAICIFVENATNKNMMIFQMDVKTAFLNNKLKKEVYISQPEGFVDQDNPSHVYKLKKAIYILKQAPRAWYDMPLKGDLRKFSDIGVWCMAWLDYNEHVDSLSTMDNEVGVTTPKNTIKIILSFEKYTLSVTYPEEVEKTLGTSMEIEPLNETKLLGIEDLFNLILLIMVSVADEDM</sequence>
<evidence type="ECO:0000313" key="2">
    <source>
        <dbReference type="EMBL" id="GEW81624.1"/>
    </source>
</evidence>
<dbReference type="InterPro" id="IPR013103">
    <property type="entry name" value="RVT_2"/>
</dbReference>